<evidence type="ECO:0000313" key="2">
    <source>
        <dbReference type="EMBL" id="EFX68129.1"/>
    </source>
</evidence>
<dbReference type="KEGG" id="dpx:DAPPUDRAFT_260584"/>
<accession>E9HJH6</accession>
<gene>
    <name evidence="2" type="ORF">DAPPUDRAFT_260584</name>
</gene>
<organism evidence="2 3">
    <name type="scientific">Daphnia pulex</name>
    <name type="common">Water flea</name>
    <dbReference type="NCBI Taxonomy" id="6669"/>
    <lineage>
        <taxon>Eukaryota</taxon>
        <taxon>Metazoa</taxon>
        <taxon>Ecdysozoa</taxon>
        <taxon>Arthropoda</taxon>
        <taxon>Crustacea</taxon>
        <taxon>Branchiopoda</taxon>
        <taxon>Diplostraca</taxon>
        <taxon>Cladocera</taxon>
        <taxon>Anomopoda</taxon>
        <taxon>Daphniidae</taxon>
        <taxon>Daphnia</taxon>
    </lineage>
</organism>
<name>E9HJH6_DAPPU</name>
<evidence type="ECO:0000256" key="1">
    <source>
        <dbReference type="SAM" id="MobiDB-lite"/>
    </source>
</evidence>
<keyword evidence="3" id="KW-1185">Reference proteome</keyword>
<dbReference type="STRING" id="6669.E9HJH6"/>
<feature type="region of interest" description="Disordered" evidence="1">
    <location>
        <begin position="153"/>
        <end position="174"/>
    </location>
</feature>
<feature type="compositionally biased region" description="Low complexity" evidence="1">
    <location>
        <begin position="153"/>
        <end position="173"/>
    </location>
</feature>
<proteinExistence type="predicted"/>
<feature type="region of interest" description="Disordered" evidence="1">
    <location>
        <begin position="44"/>
        <end position="77"/>
    </location>
</feature>
<sequence length="195" mass="20113">MEDPLNNSLYISCGESPVALNIGSSPPLVIRVRPESPRIVPAAGPSGFVRPPSQSQAGSVVPPAAGRSGPYRPTARKSCGVPLRVPSGGLSGPFVVESFVRPTSPVRSAFRAFVATPVPQPPPASPSVRVQSVGSMPALVPIWPPTLVAGRSSAAGSRSPLVSSPGSSSPAEPYDFETQHSLEANYLATLLTKNI</sequence>
<dbReference type="InParanoid" id="E9HJH6"/>
<protein>
    <submittedName>
        <fullName evidence="2">Uncharacterized protein</fullName>
    </submittedName>
</protein>
<dbReference type="EMBL" id="GL732662">
    <property type="protein sequence ID" value="EFX68129.1"/>
    <property type="molecule type" value="Genomic_DNA"/>
</dbReference>
<dbReference type="Proteomes" id="UP000000305">
    <property type="component" value="Unassembled WGS sequence"/>
</dbReference>
<dbReference type="HOGENOM" id="CLU_117333_1_0_1"/>
<dbReference type="PhylomeDB" id="E9HJH6"/>
<evidence type="ECO:0000313" key="3">
    <source>
        <dbReference type="Proteomes" id="UP000000305"/>
    </source>
</evidence>
<dbReference type="AlphaFoldDB" id="E9HJH6"/>
<reference evidence="2 3" key="1">
    <citation type="journal article" date="2011" name="Science">
        <title>The ecoresponsive genome of Daphnia pulex.</title>
        <authorList>
            <person name="Colbourne J.K."/>
            <person name="Pfrender M.E."/>
            <person name="Gilbert D."/>
            <person name="Thomas W.K."/>
            <person name="Tucker A."/>
            <person name="Oakley T.H."/>
            <person name="Tokishita S."/>
            <person name="Aerts A."/>
            <person name="Arnold G.J."/>
            <person name="Basu M.K."/>
            <person name="Bauer D.J."/>
            <person name="Caceres C.E."/>
            <person name="Carmel L."/>
            <person name="Casola C."/>
            <person name="Choi J.H."/>
            <person name="Detter J.C."/>
            <person name="Dong Q."/>
            <person name="Dusheyko S."/>
            <person name="Eads B.D."/>
            <person name="Frohlich T."/>
            <person name="Geiler-Samerotte K.A."/>
            <person name="Gerlach D."/>
            <person name="Hatcher P."/>
            <person name="Jogdeo S."/>
            <person name="Krijgsveld J."/>
            <person name="Kriventseva E.V."/>
            <person name="Kultz D."/>
            <person name="Laforsch C."/>
            <person name="Lindquist E."/>
            <person name="Lopez J."/>
            <person name="Manak J.R."/>
            <person name="Muller J."/>
            <person name="Pangilinan J."/>
            <person name="Patwardhan R.P."/>
            <person name="Pitluck S."/>
            <person name="Pritham E.J."/>
            <person name="Rechtsteiner A."/>
            <person name="Rho M."/>
            <person name="Rogozin I.B."/>
            <person name="Sakarya O."/>
            <person name="Salamov A."/>
            <person name="Schaack S."/>
            <person name="Shapiro H."/>
            <person name="Shiga Y."/>
            <person name="Skalitzky C."/>
            <person name="Smith Z."/>
            <person name="Souvorov A."/>
            <person name="Sung W."/>
            <person name="Tang Z."/>
            <person name="Tsuchiya D."/>
            <person name="Tu H."/>
            <person name="Vos H."/>
            <person name="Wang M."/>
            <person name="Wolf Y.I."/>
            <person name="Yamagata H."/>
            <person name="Yamada T."/>
            <person name="Ye Y."/>
            <person name="Shaw J.R."/>
            <person name="Andrews J."/>
            <person name="Crease T.J."/>
            <person name="Tang H."/>
            <person name="Lucas S.M."/>
            <person name="Robertson H.M."/>
            <person name="Bork P."/>
            <person name="Koonin E.V."/>
            <person name="Zdobnov E.M."/>
            <person name="Grigoriev I.V."/>
            <person name="Lynch M."/>
            <person name="Boore J.L."/>
        </authorList>
    </citation>
    <scope>NUCLEOTIDE SEQUENCE [LARGE SCALE GENOMIC DNA]</scope>
</reference>